<evidence type="ECO:0000313" key="2">
    <source>
        <dbReference type="EMBL" id="RFU80452.1"/>
    </source>
</evidence>
<dbReference type="OrthoDB" id="4884341at2759"/>
<dbReference type="EMBL" id="PXOA01000108">
    <property type="protein sequence ID" value="RFU80452.1"/>
    <property type="molecule type" value="Genomic_DNA"/>
</dbReference>
<name>A0A395NWC6_TRIAR</name>
<protein>
    <submittedName>
        <fullName evidence="2">Uncharacterized protein</fullName>
    </submittedName>
</protein>
<feature type="signal peptide" evidence="1">
    <location>
        <begin position="1"/>
        <end position="20"/>
    </location>
</feature>
<dbReference type="AlphaFoldDB" id="A0A395NWC6"/>
<comment type="caution">
    <text evidence="2">The sequence shown here is derived from an EMBL/GenBank/DDBJ whole genome shotgun (WGS) entry which is preliminary data.</text>
</comment>
<organism evidence="2 3">
    <name type="scientific">Trichoderma arundinaceum</name>
    <dbReference type="NCBI Taxonomy" id="490622"/>
    <lineage>
        <taxon>Eukaryota</taxon>
        <taxon>Fungi</taxon>
        <taxon>Dikarya</taxon>
        <taxon>Ascomycota</taxon>
        <taxon>Pezizomycotina</taxon>
        <taxon>Sordariomycetes</taxon>
        <taxon>Hypocreomycetidae</taxon>
        <taxon>Hypocreales</taxon>
        <taxon>Hypocreaceae</taxon>
        <taxon>Trichoderma</taxon>
    </lineage>
</organism>
<keyword evidence="1" id="KW-0732">Signal</keyword>
<sequence length="150" mass="14772">MRAQAAFALVAGLLTRTSTAQTTTSLGELTFGAPQCGDGGLDDINATDCSTAVSQLLAAHCSAGVCSISAATGGAQESVISELVGKCEVIIGAFASGSAVTFSEDSVHNAFPNFITECVATSGGFGNPLLLATDGVIRLVLTNGIQGGGG</sequence>
<accession>A0A395NWC6</accession>
<feature type="chain" id="PRO_5017386842" evidence="1">
    <location>
        <begin position="21"/>
        <end position="150"/>
    </location>
</feature>
<reference evidence="2 3" key="1">
    <citation type="journal article" date="2018" name="PLoS Pathog.">
        <title>Evolution of structural diversity of trichothecenes, a family of toxins produced by plant pathogenic and entomopathogenic fungi.</title>
        <authorList>
            <person name="Proctor R.H."/>
            <person name="McCormick S.P."/>
            <person name="Kim H.S."/>
            <person name="Cardoza R.E."/>
            <person name="Stanley A.M."/>
            <person name="Lindo L."/>
            <person name="Kelly A."/>
            <person name="Brown D.W."/>
            <person name="Lee T."/>
            <person name="Vaughan M.M."/>
            <person name="Alexander N.J."/>
            <person name="Busman M."/>
            <person name="Gutierrez S."/>
        </authorList>
    </citation>
    <scope>NUCLEOTIDE SEQUENCE [LARGE SCALE GENOMIC DNA]</scope>
    <source>
        <strain evidence="2 3">IBT 40837</strain>
    </source>
</reference>
<keyword evidence="3" id="KW-1185">Reference proteome</keyword>
<proteinExistence type="predicted"/>
<dbReference type="Proteomes" id="UP000266272">
    <property type="component" value="Unassembled WGS sequence"/>
</dbReference>
<evidence type="ECO:0000256" key="1">
    <source>
        <dbReference type="SAM" id="SignalP"/>
    </source>
</evidence>
<evidence type="ECO:0000313" key="3">
    <source>
        <dbReference type="Proteomes" id="UP000266272"/>
    </source>
</evidence>
<gene>
    <name evidence="2" type="ORF">TARUN_1745</name>
</gene>